<protein>
    <recommendedName>
        <fullName evidence="1">LysR substrate-binding domain-containing protein</fullName>
    </recommendedName>
</protein>
<accession>A0A327JYD6</accession>
<sequence length="79" mass="8460">TTYLRTHPQVSCDLVLSDRYVDPIEEGFDLVFRIGPLSGPLSGPMAGQATQTHALLAHPLAPYRLVACAAPAYLAEHGT</sequence>
<dbReference type="Pfam" id="PF03466">
    <property type="entry name" value="LysR_substrate"/>
    <property type="match status" value="1"/>
</dbReference>
<reference evidence="2 3" key="1">
    <citation type="submission" date="2017-07" db="EMBL/GenBank/DDBJ databases">
        <title>Draft Genome Sequences of Select Purple Nonsulfur Bacteria.</title>
        <authorList>
            <person name="Lasarre B."/>
            <person name="Mckinlay J.B."/>
        </authorList>
    </citation>
    <scope>NUCLEOTIDE SEQUENCE [LARGE SCALE GENOMIC DNA]</scope>
    <source>
        <strain evidence="2 3">DSM 5909</strain>
    </source>
</reference>
<dbReference type="EMBL" id="NPEX01001024">
    <property type="protein sequence ID" value="RAI30525.1"/>
    <property type="molecule type" value="Genomic_DNA"/>
</dbReference>
<keyword evidence="3" id="KW-1185">Reference proteome</keyword>
<comment type="caution">
    <text evidence="2">The sequence shown here is derived from an EMBL/GenBank/DDBJ whole genome shotgun (WGS) entry which is preliminary data.</text>
</comment>
<evidence type="ECO:0000313" key="3">
    <source>
        <dbReference type="Proteomes" id="UP000249130"/>
    </source>
</evidence>
<feature type="non-terminal residue" evidence="2">
    <location>
        <position position="79"/>
    </location>
</feature>
<dbReference type="Gene3D" id="3.40.190.10">
    <property type="entry name" value="Periplasmic binding protein-like II"/>
    <property type="match status" value="2"/>
</dbReference>
<gene>
    <name evidence="2" type="ORF">CH341_33150</name>
</gene>
<feature type="domain" description="LysR substrate-binding" evidence="1">
    <location>
        <begin position="3"/>
        <end position="77"/>
    </location>
</feature>
<dbReference type="SUPFAM" id="SSF53850">
    <property type="entry name" value="Periplasmic binding protein-like II"/>
    <property type="match status" value="1"/>
</dbReference>
<dbReference type="AlphaFoldDB" id="A0A327JYD6"/>
<dbReference type="Proteomes" id="UP000249130">
    <property type="component" value="Unassembled WGS sequence"/>
</dbReference>
<name>A0A327JYD6_9BRAD</name>
<proteinExistence type="predicted"/>
<evidence type="ECO:0000313" key="2">
    <source>
        <dbReference type="EMBL" id="RAI30525.1"/>
    </source>
</evidence>
<dbReference type="InterPro" id="IPR005119">
    <property type="entry name" value="LysR_subst-bd"/>
</dbReference>
<organism evidence="2 3">
    <name type="scientific">Rhodoplanes roseus</name>
    <dbReference type="NCBI Taxonomy" id="29409"/>
    <lineage>
        <taxon>Bacteria</taxon>
        <taxon>Pseudomonadati</taxon>
        <taxon>Pseudomonadota</taxon>
        <taxon>Alphaproteobacteria</taxon>
        <taxon>Hyphomicrobiales</taxon>
        <taxon>Nitrobacteraceae</taxon>
        <taxon>Rhodoplanes</taxon>
    </lineage>
</organism>
<evidence type="ECO:0000259" key="1">
    <source>
        <dbReference type="Pfam" id="PF03466"/>
    </source>
</evidence>
<feature type="non-terminal residue" evidence="2">
    <location>
        <position position="1"/>
    </location>
</feature>